<organism evidence="1 2">
    <name type="scientific">Streptococcus cristatus</name>
    <dbReference type="NCBI Taxonomy" id="45634"/>
    <lineage>
        <taxon>Bacteria</taxon>
        <taxon>Bacillati</taxon>
        <taxon>Bacillota</taxon>
        <taxon>Bacilli</taxon>
        <taxon>Lactobacillales</taxon>
        <taxon>Streptococcaceae</taxon>
        <taxon>Streptococcus</taxon>
    </lineage>
</organism>
<gene>
    <name evidence="1" type="ORF">D8792_09380</name>
</gene>
<name>A0A3R9LFL7_STRCR</name>
<dbReference type="EMBL" id="RJPS01000013">
    <property type="protein sequence ID" value="RSJ88441.1"/>
    <property type="molecule type" value="Genomic_DNA"/>
</dbReference>
<dbReference type="GO" id="GO:0003677">
    <property type="term" value="F:DNA binding"/>
    <property type="evidence" value="ECO:0007669"/>
    <property type="project" value="InterPro"/>
</dbReference>
<protein>
    <recommendedName>
        <fullName evidence="3">HTH cro/C1-type domain-containing protein</fullName>
    </recommendedName>
</protein>
<evidence type="ECO:0008006" key="3">
    <source>
        <dbReference type="Google" id="ProtNLM"/>
    </source>
</evidence>
<comment type="caution">
    <text evidence="1">The sequence shown here is derived from an EMBL/GenBank/DDBJ whole genome shotgun (WGS) entry which is preliminary data.</text>
</comment>
<dbReference type="InterPro" id="IPR001387">
    <property type="entry name" value="Cro/C1-type_HTH"/>
</dbReference>
<dbReference type="InterPro" id="IPR010982">
    <property type="entry name" value="Lambda_DNA-bd_dom_sf"/>
</dbReference>
<proteinExistence type="predicted"/>
<evidence type="ECO:0000313" key="2">
    <source>
        <dbReference type="Proteomes" id="UP000270868"/>
    </source>
</evidence>
<evidence type="ECO:0000313" key="1">
    <source>
        <dbReference type="EMBL" id="RSJ88441.1"/>
    </source>
</evidence>
<sequence length="70" mass="8153">MSQQHQKWLELVQKRLDEKGWSRSDLATVVGVSPAMITQLFKTGHGSDQLKLEIKKKLNISESWVKFEER</sequence>
<dbReference type="Gene3D" id="1.10.260.40">
    <property type="entry name" value="lambda repressor-like DNA-binding domains"/>
    <property type="match status" value="1"/>
</dbReference>
<dbReference type="Proteomes" id="UP000270868">
    <property type="component" value="Unassembled WGS sequence"/>
</dbReference>
<dbReference type="SUPFAM" id="SSF47413">
    <property type="entry name" value="lambda repressor-like DNA-binding domains"/>
    <property type="match status" value="1"/>
</dbReference>
<accession>A0A3R9LFL7</accession>
<dbReference type="AlphaFoldDB" id="A0A3R9LFL7"/>
<dbReference type="CDD" id="cd00093">
    <property type="entry name" value="HTH_XRE"/>
    <property type="match status" value="1"/>
</dbReference>
<reference evidence="1 2" key="1">
    <citation type="submission" date="2018-11" db="EMBL/GenBank/DDBJ databases">
        <title>Species Designations Belie Phenotypic and Genotypic Heterogeneity in Oral Streptococci.</title>
        <authorList>
            <person name="Velsko I."/>
        </authorList>
    </citation>
    <scope>NUCLEOTIDE SEQUENCE [LARGE SCALE GENOMIC DNA]</scope>
    <source>
        <strain evidence="1 2">A52</strain>
    </source>
</reference>
<dbReference type="RefSeq" id="WP_125373870.1">
    <property type="nucleotide sequence ID" value="NZ_CAUUYS010000006.1"/>
</dbReference>